<sequence>MAAFPFKSIKWVKWLVIAVAGVAMVSMWLMLKASKSEQAALRARLDNALSTNQVSQASIDTLTQENSDANQLLVDRTRLHSTIEGKLNEDIEMLRRQLADDECYQKPWPSDVANRLREPY</sequence>
<proteinExistence type="predicted"/>
<dbReference type="OrthoDB" id="5824944at2"/>
<feature type="transmembrane region" description="Helical" evidence="1">
    <location>
        <begin position="12"/>
        <end position="31"/>
    </location>
</feature>
<reference evidence="2 3" key="1">
    <citation type="submission" date="2018-12" db="EMBL/GenBank/DDBJ databases">
        <title>Genomic taxonomy of the Vibrionaceae family.</title>
        <authorList>
            <person name="Gomez-Gil B."/>
            <person name="Enciso-Ibarra K."/>
        </authorList>
    </citation>
    <scope>NUCLEOTIDE SEQUENCE [LARGE SCALE GENOMIC DNA]</scope>
    <source>
        <strain evidence="2 3">CAIM 594</strain>
    </source>
</reference>
<dbReference type="AlphaFoldDB" id="A0A3R9F643"/>
<evidence type="ECO:0008006" key="4">
    <source>
        <dbReference type="Google" id="ProtNLM"/>
    </source>
</evidence>
<keyword evidence="3" id="KW-1185">Reference proteome</keyword>
<dbReference type="EMBL" id="RSFA01000055">
    <property type="protein sequence ID" value="RSD30732.1"/>
    <property type="molecule type" value="Genomic_DNA"/>
</dbReference>
<evidence type="ECO:0000313" key="2">
    <source>
        <dbReference type="EMBL" id="RSD30732.1"/>
    </source>
</evidence>
<comment type="caution">
    <text evidence="2">The sequence shown here is derived from an EMBL/GenBank/DDBJ whole genome shotgun (WGS) entry which is preliminary data.</text>
</comment>
<keyword evidence="1" id="KW-0472">Membrane</keyword>
<protein>
    <recommendedName>
        <fullName evidence="4">DUF2570 domain-containing protein</fullName>
    </recommendedName>
</protein>
<evidence type="ECO:0000313" key="3">
    <source>
        <dbReference type="Proteomes" id="UP000269041"/>
    </source>
</evidence>
<accession>A0A3R9F643</accession>
<evidence type="ECO:0000256" key="1">
    <source>
        <dbReference type="SAM" id="Phobius"/>
    </source>
</evidence>
<name>A0A3R9F643_9VIBR</name>
<keyword evidence="1" id="KW-1133">Transmembrane helix</keyword>
<organism evidence="2 3">
    <name type="scientific">Vibrio pectenicida</name>
    <dbReference type="NCBI Taxonomy" id="62763"/>
    <lineage>
        <taxon>Bacteria</taxon>
        <taxon>Pseudomonadati</taxon>
        <taxon>Pseudomonadota</taxon>
        <taxon>Gammaproteobacteria</taxon>
        <taxon>Vibrionales</taxon>
        <taxon>Vibrionaceae</taxon>
        <taxon>Vibrio</taxon>
    </lineage>
</organism>
<keyword evidence="1" id="KW-0812">Transmembrane</keyword>
<dbReference type="Proteomes" id="UP000269041">
    <property type="component" value="Unassembled WGS sequence"/>
</dbReference>
<gene>
    <name evidence="2" type="ORF">EJA03_12490</name>
</gene>